<dbReference type="EMBL" id="UFQS01002937">
    <property type="protein sequence ID" value="SSX14932.1"/>
    <property type="molecule type" value="Genomic_DNA"/>
</dbReference>
<dbReference type="PANTHER" id="PTHR22604:SF105">
    <property type="entry name" value="TRANS-1,2-DIHYDROBENZENE-1,2-DIOL DEHYDROGENASE"/>
    <property type="match status" value="1"/>
</dbReference>
<evidence type="ECO:0000256" key="6">
    <source>
        <dbReference type="ARBA" id="ARBA00042926"/>
    </source>
</evidence>
<dbReference type="InterPro" id="IPR000683">
    <property type="entry name" value="Gfo/Idh/MocA-like_OxRdtase_N"/>
</dbReference>
<proteinExistence type="inferred from homology"/>
<keyword evidence="2" id="KW-0560">Oxidoreductase</keyword>
<dbReference type="SUPFAM" id="SSF51735">
    <property type="entry name" value="NAD(P)-binding Rossmann-fold domains"/>
    <property type="match status" value="1"/>
</dbReference>
<comment type="similarity">
    <text evidence="1">Belongs to the Gfo/Idh/MocA family.</text>
</comment>
<dbReference type="Pfam" id="PF22725">
    <property type="entry name" value="GFO_IDH_MocA_C3"/>
    <property type="match status" value="1"/>
</dbReference>
<evidence type="ECO:0000256" key="2">
    <source>
        <dbReference type="ARBA" id="ARBA00023002"/>
    </source>
</evidence>
<comment type="catalytic activity">
    <reaction evidence="10">
        <text>D-xylose + NADP(+) = D-xylono-1,5-lactone + NADPH + H(+)</text>
        <dbReference type="Rhea" id="RHEA:22000"/>
        <dbReference type="ChEBI" id="CHEBI:15378"/>
        <dbReference type="ChEBI" id="CHEBI:15867"/>
        <dbReference type="ChEBI" id="CHEBI:53455"/>
        <dbReference type="ChEBI" id="CHEBI:57783"/>
        <dbReference type="ChEBI" id="CHEBI:58349"/>
        <dbReference type="EC" id="1.1.1.179"/>
    </reaction>
</comment>
<evidence type="ECO:0000256" key="9">
    <source>
        <dbReference type="ARBA" id="ARBA00047423"/>
    </source>
</evidence>
<dbReference type="OMA" id="NFMFLHH"/>
<dbReference type="GO" id="GO:0047837">
    <property type="term" value="F:D-xylose 1-dehydrogenase (NADP+) activity"/>
    <property type="evidence" value="ECO:0007669"/>
    <property type="project" value="UniProtKB-EC"/>
</dbReference>
<evidence type="ECO:0000256" key="8">
    <source>
        <dbReference type="ARBA" id="ARBA00043025"/>
    </source>
</evidence>
<evidence type="ECO:0000256" key="7">
    <source>
        <dbReference type="ARBA" id="ARBA00042988"/>
    </source>
</evidence>
<dbReference type="Pfam" id="PF01408">
    <property type="entry name" value="GFO_IDH_MocA"/>
    <property type="match status" value="1"/>
</dbReference>
<dbReference type="InterPro" id="IPR055170">
    <property type="entry name" value="GFO_IDH_MocA-like_dom"/>
</dbReference>
<feature type="domain" description="Gfo/Idh/MocA-like oxidoreductase N-terminal" evidence="11">
    <location>
        <begin position="4"/>
        <end position="121"/>
    </location>
</feature>
<dbReference type="Gene3D" id="3.30.360.10">
    <property type="entry name" value="Dihydrodipicolinate Reductase, domain 2"/>
    <property type="match status" value="1"/>
</dbReference>
<dbReference type="InterPro" id="IPR036291">
    <property type="entry name" value="NAD(P)-bd_dom_sf"/>
</dbReference>
<evidence type="ECO:0000256" key="3">
    <source>
        <dbReference type="ARBA" id="ARBA00038853"/>
    </source>
</evidence>
<sequence>MQLKWGIVTVGKISHDFVNALTTLPYDDHVVIAAAARSAEDAKKFAAAHDIPKFYAGYELLAKDPEINVVYIGSVNAKHYELCKLYLEHGKHVLCEKPLCVNSKQTESLLKFAKEKKLFLMEAIWSRFFPSYVYTKEMINKGALGEITEVDVEFGFPLTEVEIVRYGPDARNLGGGTILDLGVYTIQVSLWGFNSQTPSKIEATGKVGENGVDIEMNGKLHFSNGGVAKIRTSATKLLRNSAIIKGTKGQIELHDFWCPTTITDIDGKKKSWPLPEAKWEFVLLNSCGMRYEATEVKRCIDAGLLESSSVSHEESIRISKIQDSLRAQVGTKLPEDEMNF</sequence>
<evidence type="ECO:0000313" key="14">
    <source>
        <dbReference type="EMBL" id="SSX34319.1"/>
    </source>
</evidence>
<evidence type="ECO:0000259" key="11">
    <source>
        <dbReference type="Pfam" id="PF01408"/>
    </source>
</evidence>
<accession>A0A336MYU3</accession>
<comment type="catalytic activity">
    <reaction evidence="9">
        <text>(1R,2R)-1,2-dihydrobenzene-1,2-diol + NADP(+) = catechol + NADPH + H(+)</text>
        <dbReference type="Rhea" id="RHEA:16729"/>
        <dbReference type="ChEBI" id="CHEBI:10702"/>
        <dbReference type="ChEBI" id="CHEBI:15378"/>
        <dbReference type="ChEBI" id="CHEBI:18135"/>
        <dbReference type="ChEBI" id="CHEBI:57783"/>
        <dbReference type="ChEBI" id="CHEBI:58349"/>
        <dbReference type="EC" id="1.3.1.20"/>
    </reaction>
</comment>
<feature type="domain" description="GFO/IDH/MocA-like oxidoreductase" evidence="12">
    <location>
        <begin position="134"/>
        <end position="252"/>
    </location>
</feature>
<evidence type="ECO:0000256" key="1">
    <source>
        <dbReference type="ARBA" id="ARBA00010928"/>
    </source>
</evidence>
<evidence type="ECO:0000256" key="5">
    <source>
        <dbReference type="ARBA" id="ARBA00040603"/>
    </source>
</evidence>
<reference evidence="13" key="1">
    <citation type="submission" date="2018-04" db="EMBL/GenBank/DDBJ databases">
        <authorList>
            <person name="Go L.Y."/>
            <person name="Mitchell J.A."/>
        </authorList>
    </citation>
    <scope>NUCLEOTIDE SEQUENCE</scope>
    <source>
        <tissue evidence="13">Whole organism</tissue>
    </source>
</reference>
<name>A0A336MYU3_CULSO</name>
<evidence type="ECO:0000313" key="13">
    <source>
        <dbReference type="EMBL" id="SSX14932.1"/>
    </source>
</evidence>
<dbReference type="VEuPathDB" id="VectorBase:CSON007806"/>
<dbReference type="EC" id="1.3.1.20" evidence="3"/>
<protein>
    <recommendedName>
        <fullName evidence="5">Trans-1,2-dihydrobenzene-1,2-diol dehydrogenase</fullName>
        <ecNumber evidence="4">1.1.1.179</ecNumber>
        <ecNumber evidence="3">1.3.1.20</ecNumber>
    </recommendedName>
    <alternativeName>
        <fullName evidence="8">D-xylose 1-dehydrogenase</fullName>
    </alternativeName>
    <alternativeName>
        <fullName evidence="7">D-xylose-NADP dehydrogenase</fullName>
    </alternativeName>
    <alternativeName>
        <fullName evidence="6">Dimeric dihydrodiol dehydrogenase</fullName>
    </alternativeName>
</protein>
<evidence type="ECO:0000259" key="12">
    <source>
        <dbReference type="Pfam" id="PF22725"/>
    </source>
</evidence>
<evidence type="ECO:0000256" key="10">
    <source>
        <dbReference type="ARBA" id="ARBA00049233"/>
    </source>
</evidence>
<dbReference type="GO" id="GO:0000166">
    <property type="term" value="F:nucleotide binding"/>
    <property type="evidence" value="ECO:0007669"/>
    <property type="project" value="InterPro"/>
</dbReference>
<dbReference type="AlphaFoldDB" id="A0A336MYU3"/>
<organism evidence="14">
    <name type="scientific">Culicoides sonorensis</name>
    <name type="common">Biting midge</name>
    <dbReference type="NCBI Taxonomy" id="179676"/>
    <lineage>
        <taxon>Eukaryota</taxon>
        <taxon>Metazoa</taxon>
        <taxon>Ecdysozoa</taxon>
        <taxon>Arthropoda</taxon>
        <taxon>Hexapoda</taxon>
        <taxon>Insecta</taxon>
        <taxon>Pterygota</taxon>
        <taxon>Neoptera</taxon>
        <taxon>Endopterygota</taxon>
        <taxon>Diptera</taxon>
        <taxon>Nematocera</taxon>
        <taxon>Chironomoidea</taxon>
        <taxon>Ceratopogonidae</taxon>
        <taxon>Ceratopogoninae</taxon>
        <taxon>Culicoides</taxon>
        <taxon>Monoculicoides</taxon>
    </lineage>
</organism>
<dbReference type="SUPFAM" id="SSF55347">
    <property type="entry name" value="Glyceraldehyde-3-phosphate dehydrogenase-like, C-terminal domain"/>
    <property type="match status" value="1"/>
</dbReference>
<gene>
    <name evidence="14" type="primary">CSON007806</name>
</gene>
<dbReference type="Gene3D" id="3.40.50.720">
    <property type="entry name" value="NAD(P)-binding Rossmann-like Domain"/>
    <property type="match status" value="1"/>
</dbReference>
<dbReference type="InterPro" id="IPR050984">
    <property type="entry name" value="Gfo/Idh/MocA_domain"/>
</dbReference>
<evidence type="ECO:0000256" key="4">
    <source>
        <dbReference type="ARBA" id="ARBA00038984"/>
    </source>
</evidence>
<dbReference type="EMBL" id="UFQT01002937">
    <property type="protein sequence ID" value="SSX34319.1"/>
    <property type="molecule type" value="Genomic_DNA"/>
</dbReference>
<dbReference type="PANTHER" id="PTHR22604">
    <property type="entry name" value="OXIDOREDUCTASES"/>
    <property type="match status" value="1"/>
</dbReference>
<dbReference type="EC" id="1.1.1.179" evidence="4"/>
<reference evidence="14" key="2">
    <citation type="submission" date="2018-07" db="EMBL/GenBank/DDBJ databases">
        <authorList>
            <person name="Quirk P.G."/>
            <person name="Krulwich T.A."/>
        </authorList>
    </citation>
    <scope>NUCLEOTIDE SEQUENCE</scope>
</reference>
<dbReference type="GO" id="GO:0047115">
    <property type="term" value="F:trans-1,2-dihydrobenzene-1,2-diol dehydrogenase activity"/>
    <property type="evidence" value="ECO:0007669"/>
    <property type="project" value="UniProtKB-EC"/>
</dbReference>